<organism evidence="2 3">
    <name type="scientific">Azospirillum cavernae</name>
    <dbReference type="NCBI Taxonomy" id="2320860"/>
    <lineage>
        <taxon>Bacteria</taxon>
        <taxon>Pseudomonadati</taxon>
        <taxon>Pseudomonadota</taxon>
        <taxon>Alphaproteobacteria</taxon>
        <taxon>Rhodospirillales</taxon>
        <taxon>Azospirillaceae</taxon>
        <taxon>Azospirillum</taxon>
    </lineage>
</organism>
<evidence type="ECO:0000256" key="1">
    <source>
        <dbReference type="SAM" id="MobiDB-lite"/>
    </source>
</evidence>
<dbReference type="AlphaFoldDB" id="A0A418VVE2"/>
<sequence>MNLSKSEFARHRGVSPAAVSQWISNGRLSGSALIGAGRTAKINVEEADRQLGVTLDLGQQMAQQALRPSPPSPPSFRSPEDDHAARYQKARADSAEIDAERARRRDQAERGLYLETDAARAAWAKELGGLLTAMDQWISDLAPALAATPSRDPKELAVLLRQRWREFRQQQADQARATRDAVPALTVETATTNAAAVGAEAEDA</sequence>
<reference evidence="2 3" key="1">
    <citation type="submission" date="2018-09" db="EMBL/GenBank/DDBJ databases">
        <authorList>
            <person name="Zhu H."/>
        </authorList>
    </citation>
    <scope>NUCLEOTIDE SEQUENCE [LARGE SCALE GENOMIC DNA]</scope>
    <source>
        <strain evidence="2 3">K2W22B-5</strain>
    </source>
</reference>
<dbReference type="OrthoDB" id="7852579at2"/>
<dbReference type="RefSeq" id="WP_119831205.1">
    <property type="nucleotide sequence ID" value="NZ_QYUL01000002.1"/>
</dbReference>
<dbReference type="Proteomes" id="UP000283458">
    <property type="component" value="Unassembled WGS sequence"/>
</dbReference>
<accession>A0A418VVE2</accession>
<feature type="region of interest" description="Disordered" evidence="1">
    <location>
        <begin position="61"/>
        <end position="83"/>
    </location>
</feature>
<gene>
    <name evidence="2" type="ORF">D3877_12910</name>
</gene>
<dbReference type="EMBL" id="QYUL01000002">
    <property type="protein sequence ID" value="RJF81117.1"/>
    <property type="molecule type" value="Genomic_DNA"/>
</dbReference>
<name>A0A418VVE2_9PROT</name>
<comment type="caution">
    <text evidence="2">The sequence shown here is derived from an EMBL/GenBank/DDBJ whole genome shotgun (WGS) entry which is preliminary data.</text>
</comment>
<protein>
    <submittedName>
        <fullName evidence="2">Uncharacterized protein</fullName>
    </submittedName>
</protein>
<proteinExistence type="predicted"/>
<evidence type="ECO:0000313" key="2">
    <source>
        <dbReference type="EMBL" id="RJF81117.1"/>
    </source>
</evidence>
<evidence type="ECO:0000313" key="3">
    <source>
        <dbReference type="Proteomes" id="UP000283458"/>
    </source>
</evidence>
<keyword evidence="3" id="KW-1185">Reference proteome</keyword>